<dbReference type="GO" id="GO:0000160">
    <property type="term" value="P:phosphorelay signal transduction system"/>
    <property type="evidence" value="ECO:0007669"/>
    <property type="project" value="UniProtKB-KW"/>
</dbReference>
<keyword evidence="2" id="KW-0805">Transcription regulation</keyword>
<dbReference type="Gene3D" id="3.40.50.2300">
    <property type="match status" value="1"/>
</dbReference>
<dbReference type="AlphaFoldDB" id="A0A392MXP3"/>
<evidence type="ECO:0000256" key="3">
    <source>
        <dbReference type="ARBA" id="ARBA00023163"/>
    </source>
</evidence>
<feature type="non-terminal residue" evidence="6">
    <location>
        <position position="1"/>
    </location>
</feature>
<evidence type="ECO:0000256" key="1">
    <source>
        <dbReference type="ARBA" id="ARBA00023012"/>
    </source>
</evidence>
<evidence type="ECO:0000256" key="4">
    <source>
        <dbReference type="PROSITE-ProRule" id="PRU00169"/>
    </source>
</evidence>
<dbReference type="InterPro" id="IPR011006">
    <property type="entry name" value="CheY-like_superfamily"/>
</dbReference>
<protein>
    <submittedName>
        <fullName evidence="6">Two-component response regulator-like PRR95-like</fullName>
    </submittedName>
</protein>
<dbReference type="GO" id="GO:0009736">
    <property type="term" value="P:cytokinin-activated signaling pathway"/>
    <property type="evidence" value="ECO:0007669"/>
    <property type="project" value="InterPro"/>
</dbReference>
<organism evidence="6 7">
    <name type="scientific">Trifolium medium</name>
    <dbReference type="NCBI Taxonomy" id="97028"/>
    <lineage>
        <taxon>Eukaryota</taxon>
        <taxon>Viridiplantae</taxon>
        <taxon>Streptophyta</taxon>
        <taxon>Embryophyta</taxon>
        <taxon>Tracheophyta</taxon>
        <taxon>Spermatophyta</taxon>
        <taxon>Magnoliopsida</taxon>
        <taxon>eudicotyledons</taxon>
        <taxon>Gunneridae</taxon>
        <taxon>Pentapetalae</taxon>
        <taxon>rosids</taxon>
        <taxon>fabids</taxon>
        <taxon>Fabales</taxon>
        <taxon>Fabaceae</taxon>
        <taxon>Papilionoideae</taxon>
        <taxon>50 kb inversion clade</taxon>
        <taxon>NPAAA clade</taxon>
        <taxon>Hologalegina</taxon>
        <taxon>IRL clade</taxon>
        <taxon>Trifolieae</taxon>
        <taxon>Trifolium</taxon>
    </lineage>
</organism>
<proteinExistence type="predicted"/>
<dbReference type="InterPro" id="IPR045279">
    <property type="entry name" value="ARR-like"/>
</dbReference>
<evidence type="ECO:0000256" key="2">
    <source>
        <dbReference type="ARBA" id="ARBA00023015"/>
    </source>
</evidence>
<sequence>RDGLKAWETLKNKSSEIDLVLTEVELPSISGFTLLTSIMELDNCKNIPVINMAIALGFILNFHGVMCSDVF</sequence>
<dbReference type="EMBL" id="LXQA010022409">
    <property type="protein sequence ID" value="MCH92307.1"/>
    <property type="molecule type" value="Genomic_DNA"/>
</dbReference>
<keyword evidence="3" id="KW-0804">Transcription</keyword>
<evidence type="ECO:0000313" key="7">
    <source>
        <dbReference type="Proteomes" id="UP000265520"/>
    </source>
</evidence>
<accession>A0A392MXP3</accession>
<evidence type="ECO:0000313" key="6">
    <source>
        <dbReference type="EMBL" id="MCH92307.1"/>
    </source>
</evidence>
<dbReference type="SUPFAM" id="SSF52172">
    <property type="entry name" value="CheY-like"/>
    <property type="match status" value="1"/>
</dbReference>
<feature type="domain" description="Response regulatory" evidence="5">
    <location>
        <begin position="1"/>
        <end position="71"/>
    </location>
</feature>
<keyword evidence="1" id="KW-0902">Two-component regulatory system</keyword>
<comment type="caution">
    <text evidence="4">Lacks conserved residue(s) required for the propagation of feature annotation.</text>
</comment>
<dbReference type="Proteomes" id="UP000265520">
    <property type="component" value="Unassembled WGS sequence"/>
</dbReference>
<keyword evidence="7" id="KW-1185">Reference proteome</keyword>
<comment type="caution">
    <text evidence="6">The sequence shown here is derived from an EMBL/GenBank/DDBJ whole genome shotgun (WGS) entry which is preliminary data.</text>
</comment>
<evidence type="ECO:0000259" key="5">
    <source>
        <dbReference type="PROSITE" id="PS50110"/>
    </source>
</evidence>
<dbReference type="PROSITE" id="PS50110">
    <property type="entry name" value="RESPONSE_REGULATORY"/>
    <property type="match status" value="1"/>
</dbReference>
<dbReference type="InterPro" id="IPR001789">
    <property type="entry name" value="Sig_transdc_resp-reg_receiver"/>
</dbReference>
<dbReference type="PANTHER" id="PTHR43874:SF146">
    <property type="entry name" value="TWO-COMPONENT RESPONSE REGULATOR-LIKE APRR9"/>
    <property type="match status" value="1"/>
</dbReference>
<name>A0A392MXP3_9FABA</name>
<dbReference type="PANTHER" id="PTHR43874">
    <property type="entry name" value="TWO-COMPONENT RESPONSE REGULATOR"/>
    <property type="match status" value="1"/>
</dbReference>
<reference evidence="6 7" key="1">
    <citation type="journal article" date="2018" name="Front. Plant Sci.">
        <title>Red Clover (Trifolium pratense) and Zigzag Clover (T. medium) - A Picture of Genomic Similarities and Differences.</title>
        <authorList>
            <person name="Dluhosova J."/>
            <person name="Istvanek J."/>
            <person name="Nedelnik J."/>
            <person name="Repkova J."/>
        </authorList>
    </citation>
    <scope>NUCLEOTIDE SEQUENCE [LARGE SCALE GENOMIC DNA]</scope>
    <source>
        <strain evidence="7">cv. 10/8</strain>
        <tissue evidence="6">Leaf</tissue>
    </source>
</reference>